<proteinExistence type="predicted"/>
<dbReference type="Pfam" id="PF18963">
    <property type="entry name" value="DUF5703"/>
    <property type="match status" value="1"/>
</dbReference>
<name>A0A931D6Q9_9MICC</name>
<dbReference type="Proteomes" id="UP000625033">
    <property type="component" value="Unassembled WGS sequence"/>
</dbReference>
<accession>A0A931D6Q9</accession>
<evidence type="ECO:0000313" key="2">
    <source>
        <dbReference type="Proteomes" id="UP000625033"/>
    </source>
</evidence>
<dbReference type="InterPro" id="IPR043758">
    <property type="entry name" value="DUF5703"/>
</dbReference>
<organism evidence="1 2">
    <name type="scientific">Zhihengliuella flava</name>
    <dbReference type="NCBI Taxonomy" id="1285193"/>
    <lineage>
        <taxon>Bacteria</taxon>
        <taxon>Bacillati</taxon>
        <taxon>Actinomycetota</taxon>
        <taxon>Actinomycetes</taxon>
        <taxon>Micrococcales</taxon>
        <taxon>Micrococcaceae</taxon>
        <taxon>Zhihengliuella</taxon>
    </lineage>
</organism>
<comment type="caution">
    <text evidence="1">The sequence shown here is derived from an EMBL/GenBank/DDBJ whole genome shotgun (WGS) entry which is preliminary data.</text>
</comment>
<dbReference type="RefSeq" id="WP_231365847.1">
    <property type="nucleotide sequence ID" value="NZ_JADOTZ010000001.1"/>
</dbReference>
<reference evidence="1" key="1">
    <citation type="submission" date="2020-11" db="EMBL/GenBank/DDBJ databases">
        <title>Sequencing the genomes of 1000 actinobacteria strains.</title>
        <authorList>
            <person name="Klenk H.-P."/>
        </authorList>
    </citation>
    <scope>NUCLEOTIDE SEQUENCE</scope>
    <source>
        <strain evidence="1">DSM 26152</strain>
    </source>
</reference>
<dbReference type="EMBL" id="JADOTZ010000001">
    <property type="protein sequence ID" value="MBG6083407.1"/>
    <property type="molecule type" value="Genomic_DNA"/>
</dbReference>
<dbReference type="AlphaFoldDB" id="A0A931D6Q9"/>
<evidence type="ECO:0000313" key="1">
    <source>
        <dbReference type="EMBL" id="MBG6083407.1"/>
    </source>
</evidence>
<keyword evidence="2" id="KW-1185">Reference proteome</keyword>
<sequence>MQKPAQPPARFPQAQRLRDPAEPYEYLVVTVYPGESLAEARRGLVEHAEYGKWELRRTVKYTGGVYRYWLRRRVMRVERTLTVLTP</sequence>
<gene>
    <name evidence="1" type="ORF">IW252_000174</name>
</gene>
<protein>
    <submittedName>
        <fullName evidence="1">Uncharacterized protein</fullName>
    </submittedName>
</protein>